<feature type="domain" description="RDD" evidence="7">
    <location>
        <begin position="9"/>
        <end position="145"/>
    </location>
</feature>
<dbReference type="GO" id="GO:0005886">
    <property type="term" value="C:plasma membrane"/>
    <property type="evidence" value="ECO:0007669"/>
    <property type="project" value="UniProtKB-SubCell"/>
</dbReference>
<evidence type="ECO:0000313" key="9">
    <source>
        <dbReference type="Proteomes" id="UP000441399"/>
    </source>
</evidence>
<accession>A0A5S9R140</accession>
<keyword evidence="2" id="KW-1003">Cell membrane</keyword>
<keyword evidence="5 6" id="KW-0472">Membrane</keyword>
<evidence type="ECO:0000256" key="1">
    <source>
        <dbReference type="ARBA" id="ARBA00004651"/>
    </source>
</evidence>
<evidence type="ECO:0000256" key="6">
    <source>
        <dbReference type="SAM" id="Phobius"/>
    </source>
</evidence>
<keyword evidence="4 6" id="KW-1133">Transmembrane helix</keyword>
<organism evidence="8 9">
    <name type="scientific">BD1-7 clade bacterium</name>
    <dbReference type="NCBI Taxonomy" id="2029982"/>
    <lineage>
        <taxon>Bacteria</taxon>
        <taxon>Pseudomonadati</taxon>
        <taxon>Pseudomonadota</taxon>
        <taxon>Gammaproteobacteria</taxon>
        <taxon>Cellvibrionales</taxon>
        <taxon>Spongiibacteraceae</taxon>
        <taxon>BD1-7 clade</taxon>
    </lineage>
</organism>
<dbReference type="InterPro" id="IPR051791">
    <property type="entry name" value="Pra-immunoreactive"/>
</dbReference>
<feature type="transmembrane region" description="Helical" evidence="6">
    <location>
        <begin position="20"/>
        <end position="39"/>
    </location>
</feature>
<dbReference type="Pfam" id="PF06271">
    <property type="entry name" value="RDD"/>
    <property type="match status" value="1"/>
</dbReference>
<gene>
    <name evidence="8" type="ORF">OPDIPICF_03461</name>
</gene>
<dbReference type="PANTHER" id="PTHR36115">
    <property type="entry name" value="PROLINE-RICH ANTIGEN HOMOLOG-RELATED"/>
    <property type="match status" value="1"/>
</dbReference>
<proteinExistence type="predicted"/>
<dbReference type="Proteomes" id="UP000441399">
    <property type="component" value="Unassembled WGS sequence"/>
</dbReference>
<dbReference type="InterPro" id="IPR010432">
    <property type="entry name" value="RDD"/>
</dbReference>
<name>A0A5S9R140_9GAMM</name>
<keyword evidence="3 6" id="KW-0812">Transmembrane</keyword>
<evidence type="ECO:0000259" key="7">
    <source>
        <dbReference type="Pfam" id="PF06271"/>
    </source>
</evidence>
<dbReference type="AlphaFoldDB" id="A0A5S9R140"/>
<evidence type="ECO:0000313" key="8">
    <source>
        <dbReference type="EMBL" id="CAA0125384.1"/>
    </source>
</evidence>
<evidence type="ECO:0000256" key="3">
    <source>
        <dbReference type="ARBA" id="ARBA00022692"/>
    </source>
</evidence>
<evidence type="ECO:0000256" key="4">
    <source>
        <dbReference type="ARBA" id="ARBA00022989"/>
    </source>
</evidence>
<reference evidence="8 9" key="1">
    <citation type="submission" date="2019-11" db="EMBL/GenBank/DDBJ databases">
        <authorList>
            <person name="Holert J."/>
        </authorList>
    </citation>
    <scope>NUCLEOTIDE SEQUENCE [LARGE SCALE GENOMIC DNA]</scope>
    <source>
        <strain evidence="8">SB11_3</strain>
    </source>
</reference>
<protein>
    <recommendedName>
        <fullName evidence="7">RDD domain-containing protein</fullName>
    </recommendedName>
</protein>
<sequence>MQEPQIIGTPSLLRRLAAMFYDAFLVTAVLLATTAIVLGLEMANSSSTHVHGERAMQGIWQWISFLTNLTVMSLFFTYLWVKNGQTLGMQAWRIRIDNTDNNRISWRQAYIRFFAAFISAGFLGLGYLWVLFSKDKQSWHDKVSGTQTVLLNKREK</sequence>
<dbReference type="OrthoDB" id="9793824at2"/>
<keyword evidence="9" id="KW-1185">Reference proteome</keyword>
<comment type="subcellular location">
    <subcellularLocation>
        <location evidence="1">Cell membrane</location>
        <topology evidence="1">Multi-pass membrane protein</topology>
    </subcellularLocation>
</comment>
<feature type="transmembrane region" description="Helical" evidence="6">
    <location>
        <begin position="113"/>
        <end position="132"/>
    </location>
</feature>
<dbReference type="PANTHER" id="PTHR36115:SF10">
    <property type="entry name" value="RDD DOMAIN-CONTAINING PROTEIN"/>
    <property type="match status" value="1"/>
</dbReference>
<feature type="transmembrane region" description="Helical" evidence="6">
    <location>
        <begin position="59"/>
        <end position="81"/>
    </location>
</feature>
<evidence type="ECO:0000256" key="5">
    <source>
        <dbReference type="ARBA" id="ARBA00023136"/>
    </source>
</evidence>
<evidence type="ECO:0000256" key="2">
    <source>
        <dbReference type="ARBA" id="ARBA00022475"/>
    </source>
</evidence>
<dbReference type="EMBL" id="CACSIO010000061">
    <property type="protein sequence ID" value="CAA0125384.1"/>
    <property type="molecule type" value="Genomic_DNA"/>
</dbReference>